<evidence type="ECO:0000256" key="1">
    <source>
        <dbReference type="ARBA" id="ARBA00004127"/>
    </source>
</evidence>
<dbReference type="Pfam" id="PF00403">
    <property type="entry name" value="HMA"/>
    <property type="match status" value="1"/>
</dbReference>
<dbReference type="SUPFAM" id="SSF81665">
    <property type="entry name" value="Calcium ATPase, transmembrane domain M"/>
    <property type="match status" value="1"/>
</dbReference>
<comment type="similarity">
    <text evidence="2 10">Belongs to the cation transport ATPase (P-type) (TC 3.A.3) family. Type IB subfamily.</text>
</comment>
<keyword evidence="10" id="KW-1003">Cell membrane</keyword>
<feature type="transmembrane region" description="Helical" evidence="10">
    <location>
        <begin position="85"/>
        <end position="105"/>
    </location>
</feature>
<dbReference type="PRINTS" id="PR00119">
    <property type="entry name" value="CATATPASE"/>
</dbReference>
<organism evidence="12 13">
    <name type="scientific">Candidatus Woesebacteria bacterium RIFOXYD1_FULL_43_18</name>
    <dbReference type="NCBI Taxonomy" id="1802551"/>
    <lineage>
        <taxon>Bacteria</taxon>
        <taxon>Candidatus Woeseibacteriota</taxon>
    </lineage>
</organism>
<dbReference type="Gene3D" id="3.30.70.100">
    <property type="match status" value="1"/>
</dbReference>
<accession>A0A1F8DLQ2</accession>
<dbReference type="GO" id="GO:0005524">
    <property type="term" value="F:ATP binding"/>
    <property type="evidence" value="ECO:0007669"/>
    <property type="project" value="UniProtKB-UniRule"/>
</dbReference>
<keyword evidence="6 10" id="KW-0067">ATP-binding</keyword>
<keyword evidence="4 10" id="KW-0479">Metal-binding</keyword>
<sequence>MIQKKSFPVIGMHCASCAKLIEKKLSKVSGVVSSSVNYGNETAYLELRDGKIKEGAIEEAIESLGYKVGKNIEEEKKKKLADLKVKVTASLILAGFVMASGFIALPELFKYLVLLFATIVQFWAGGEFYLATWSGIRNRSTSMDTLVAIGTSAAYFYSIYTFVAGGPSYFDTSSVIIALILLGRFLEAKAKSHTSDAIKKLLGLTPKTASVLQGGEYVEIPINELSVGDLVKVRPGESIATDGVVVEGASYVDESMLTGEPMPIKKEKGDIVTGATINKNGSLVFEVTKIGKDTMLSQIVKMVTEAQGSRADVQRFADSVSSYFVPAVLVIALITFFVFGLTNAIAVLIIACPCAMGLATPTAIMVAVGRGAKSGILVKDAQSLELLNKIKTIIFDKTGTLTLGKPVLTNPVSKKYLRIAASLESYSEHPIGEAILRAAKEKNITLGRVKGFRAIEGKGIEGMVDGMKYYLGRPGVSLFEGKKLLAEFQIEDSLKPNAAEVVDGLNRKKISVWMVTGDNRLSAEKIAKEAHIKNVLSEVMPGEKAEKVKEFDSVAFVGDGINDAPALASADVGIAMGSGTDVAIESAGITLLNKNIGSVSSAINLSEKTMNVIRQNLFWAFGYNIVLIPVAVLGFLNPMLAAGAMAASSISVVGNSLRLRTIKI</sequence>
<dbReference type="PANTHER" id="PTHR43520:SF8">
    <property type="entry name" value="P-TYPE CU(+) TRANSPORTER"/>
    <property type="match status" value="1"/>
</dbReference>
<protein>
    <recommendedName>
        <fullName evidence="11">HMA domain-containing protein</fullName>
    </recommendedName>
</protein>
<evidence type="ECO:0000313" key="12">
    <source>
        <dbReference type="EMBL" id="OGM88705.1"/>
    </source>
</evidence>
<dbReference type="PROSITE" id="PS00154">
    <property type="entry name" value="ATPASE_E1_E2"/>
    <property type="match status" value="1"/>
</dbReference>
<comment type="subcellular location">
    <subcellularLocation>
        <location evidence="10">Cell membrane</location>
    </subcellularLocation>
    <subcellularLocation>
        <location evidence="1">Endomembrane system</location>
        <topology evidence="1">Multi-pass membrane protein</topology>
    </subcellularLocation>
</comment>
<dbReference type="EMBL" id="MGIL01000006">
    <property type="protein sequence ID" value="OGM88705.1"/>
    <property type="molecule type" value="Genomic_DNA"/>
</dbReference>
<dbReference type="InterPro" id="IPR017969">
    <property type="entry name" value="Heavy-metal-associated_CS"/>
</dbReference>
<keyword evidence="3 10" id="KW-0812">Transmembrane</keyword>
<feature type="transmembrane region" description="Helical" evidence="10">
    <location>
        <begin position="143"/>
        <end position="163"/>
    </location>
</feature>
<dbReference type="InterPro" id="IPR036412">
    <property type="entry name" value="HAD-like_sf"/>
</dbReference>
<evidence type="ECO:0000256" key="6">
    <source>
        <dbReference type="ARBA" id="ARBA00022840"/>
    </source>
</evidence>
<keyword evidence="5 10" id="KW-0547">Nucleotide-binding</keyword>
<dbReference type="NCBIfam" id="TIGR01525">
    <property type="entry name" value="ATPase-IB_hvy"/>
    <property type="match status" value="1"/>
</dbReference>
<keyword evidence="7" id="KW-1278">Translocase</keyword>
<dbReference type="InterPro" id="IPR036163">
    <property type="entry name" value="HMA_dom_sf"/>
</dbReference>
<dbReference type="InterPro" id="IPR023298">
    <property type="entry name" value="ATPase_P-typ_TM_dom_sf"/>
</dbReference>
<dbReference type="NCBIfam" id="TIGR01511">
    <property type="entry name" value="ATPase-IB1_Cu"/>
    <property type="match status" value="1"/>
</dbReference>
<dbReference type="InterPro" id="IPR023299">
    <property type="entry name" value="ATPase_P-typ_cyto_dom_N"/>
</dbReference>
<feature type="transmembrane region" description="Helical" evidence="10">
    <location>
        <begin position="320"/>
        <end position="339"/>
    </location>
</feature>
<dbReference type="InterPro" id="IPR006121">
    <property type="entry name" value="HMA_dom"/>
</dbReference>
<feature type="transmembrane region" description="Helical" evidence="10">
    <location>
        <begin position="169"/>
        <end position="186"/>
    </location>
</feature>
<dbReference type="Pfam" id="PF00122">
    <property type="entry name" value="E1-E2_ATPase"/>
    <property type="match status" value="1"/>
</dbReference>
<evidence type="ECO:0000256" key="9">
    <source>
        <dbReference type="ARBA" id="ARBA00023136"/>
    </source>
</evidence>
<dbReference type="GO" id="GO:0005886">
    <property type="term" value="C:plasma membrane"/>
    <property type="evidence" value="ECO:0007669"/>
    <property type="project" value="UniProtKB-SubCell"/>
</dbReference>
<dbReference type="FunFam" id="2.70.150.10:FF:000002">
    <property type="entry name" value="Copper-transporting ATPase 1, putative"/>
    <property type="match status" value="1"/>
</dbReference>
<dbReference type="Pfam" id="PF00702">
    <property type="entry name" value="Hydrolase"/>
    <property type="match status" value="1"/>
</dbReference>
<dbReference type="InterPro" id="IPR059000">
    <property type="entry name" value="ATPase_P-type_domA"/>
</dbReference>
<dbReference type="SUPFAM" id="SSF55008">
    <property type="entry name" value="HMA, heavy metal-associated domain"/>
    <property type="match status" value="1"/>
</dbReference>
<feature type="transmembrane region" description="Helical" evidence="10">
    <location>
        <begin position="617"/>
        <end position="636"/>
    </location>
</feature>
<dbReference type="InterPro" id="IPR008250">
    <property type="entry name" value="ATPase_P-typ_transduc_dom_A_sf"/>
</dbReference>
<evidence type="ECO:0000256" key="10">
    <source>
        <dbReference type="RuleBase" id="RU362081"/>
    </source>
</evidence>
<dbReference type="NCBIfam" id="TIGR01494">
    <property type="entry name" value="ATPase_P-type"/>
    <property type="match status" value="2"/>
</dbReference>
<dbReference type="PANTHER" id="PTHR43520">
    <property type="entry name" value="ATP7, ISOFORM B"/>
    <property type="match status" value="1"/>
</dbReference>
<gene>
    <name evidence="12" type="ORF">A2573_01340</name>
</gene>
<dbReference type="GO" id="GO:0043682">
    <property type="term" value="F:P-type divalent copper transporter activity"/>
    <property type="evidence" value="ECO:0007669"/>
    <property type="project" value="TreeGrafter"/>
</dbReference>
<dbReference type="SUPFAM" id="SSF81653">
    <property type="entry name" value="Calcium ATPase, transduction domain A"/>
    <property type="match status" value="1"/>
</dbReference>
<dbReference type="PRINTS" id="PR00941">
    <property type="entry name" value="CDATPASE"/>
</dbReference>
<dbReference type="GO" id="GO:0005507">
    <property type="term" value="F:copper ion binding"/>
    <property type="evidence" value="ECO:0007669"/>
    <property type="project" value="TreeGrafter"/>
</dbReference>
<dbReference type="PROSITE" id="PS01229">
    <property type="entry name" value="COF_2"/>
    <property type="match status" value="1"/>
</dbReference>
<dbReference type="GO" id="GO:0012505">
    <property type="term" value="C:endomembrane system"/>
    <property type="evidence" value="ECO:0007669"/>
    <property type="project" value="UniProtKB-SubCell"/>
</dbReference>
<feature type="transmembrane region" description="Helical" evidence="10">
    <location>
        <begin position="642"/>
        <end position="659"/>
    </location>
</feature>
<dbReference type="InterPro" id="IPR027256">
    <property type="entry name" value="P-typ_ATPase_IB"/>
</dbReference>
<evidence type="ECO:0000256" key="8">
    <source>
        <dbReference type="ARBA" id="ARBA00022989"/>
    </source>
</evidence>
<feature type="transmembrane region" description="Helical" evidence="10">
    <location>
        <begin position="111"/>
        <end position="131"/>
    </location>
</feature>
<evidence type="ECO:0000256" key="3">
    <source>
        <dbReference type="ARBA" id="ARBA00022692"/>
    </source>
</evidence>
<keyword evidence="9 10" id="KW-0472">Membrane</keyword>
<evidence type="ECO:0000259" key="11">
    <source>
        <dbReference type="PROSITE" id="PS50846"/>
    </source>
</evidence>
<dbReference type="NCBIfam" id="TIGR01512">
    <property type="entry name" value="ATPase-IB2_Cd"/>
    <property type="match status" value="1"/>
</dbReference>
<dbReference type="InterPro" id="IPR023214">
    <property type="entry name" value="HAD_sf"/>
</dbReference>
<dbReference type="GO" id="GO:0055070">
    <property type="term" value="P:copper ion homeostasis"/>
    <property type="evidence" value="ECO:0007669"/>
    <property type="project" value="TreeGrafter"/>
</dbReference>
<name>A0A1F8DLQ2_9BACT</name>
<dbReference type="SUPFAM" id="SSF56784">
    <property type="entry name" value="HAD-like"/>
    <property type="match status" value="1"/>
</dbReference>
<dbReference type="Gene3D" id="2.70.150.10">
    <property type="entry name" value="Calcium-transporting ATPase, cytoplasmic transduction domain A"/>
    <property type="match status" value="1"/>
</dbReference>
<dbReference type="CDD" id="cd00371">
    <property type="entry name" value="HMA"/>
    <property type="match status" value="1"/>
</dbReference>
<keyword evidence="8 10" id="KW-1133">Transmembrane helix</keyword>
<evidence type="ECO:0000256" key="2">
    <source>
        <dbReference type="ARBA" id="ARBA00006024"/>
    </source>
</evidence>
<dbReference type="Proteomes" id="UP000177596">
    <property type="component" value="Unassembled WGS sequence"/>
</dbReference>
<evidence type="ECO:0000313" key="13">
    <source>
        <dbReference type="Proteomes" id="UP000177596"/>
    </source>
</evidence>
<dbReference type="GO" id="GO:0016887">
    <property type="term" value="F:ATP hydrolysis activity"/>
    <property type="evidence" value="ECO:0007669"/>
    <property type="project" value="InterPro"/>
</dbReference>
<evidence type="ECO:0000256" key="4">
    <source>
        <dbReference type="ARBA" id="ARBA00022723"/>
    </source>
</evidence>
<feature type="transmembrane region" description="Helical" evidence="10">
    <location>
        <begin position="345"/>
        <end position="369"/>
    </location>
</feature>
<dbReference type="CDD" id="cd02094">
    <property type="entry name" value="P-type_ATPase_Cu-like"/>
    <property type="match status" value="1"/>
</dbReference>
<reference evidence="12 13" key="1">
    <citation type="journal article" date="2016" name="Nat. Commun.">
        <title>Thousands of microbial genomes shed light on interconnected biogeochemical processes in an aquifer system.</title>
        <authorList>
            <person name="Anantharaman K."/>
            <person name="Brown C.T."/>
            <person name="Hug L.A."/>
            <person name="Sharon I."/>
            <person name="Castelle C.J."/>
            <person name="Probst A.J."/>
            <person name="Thomas B.C."/>
            <person name="Singh A."/>
            <person name="Wilkins M.J."/>
            <person name="Karaoz U."/>
            <person name="Brodie E.L."/>
            <person name="Williams K.H."/>
            <person name="Hubbard S.S."/>
            <person name="Banfield J.F."/>
        </authorList>
    </citation>
    <scope>NUCLEOTIDE SEQUENCE [LARGE SCALE GENOMIC DNA]</scope>
</reference>
<evidence type="ECO:0000256" key="5">
    <source>
        <dbReference type="ARBA" id="ARBA00022741"/>
    </source>
</evidence>
<dbReference type="InterPro" id="IPR018303">
    <property type="entry name" value="ATPase_P-typ_P_site"/>
</dbReference>
<evidence type="ECO:0000256" key="7">
    <source>
        <dbReference type="ARBA" id="ARBA00022967"/>
    </source>
</evidence>
<dbReference type="Gene3D" id="3.40.1110.10">
    <property type="entry name" value="Calcium-transporting ATPase, cytoplasmic domain N"/>
    <property type="match status" value="1"/>
</dbReference>
<dbReference type="AlphaFoldDB" id="A0A1F8DLQ2"/>
<dbReference type="InterPro" id="IPR001757">
    <property type="entry name" value="P_typ_ATPase"/>
</dbReference>
<dbReference type="Gene3D" id="3.40.50.1000">
    <property type="entry name" value="HAD superfamily/HAD-like"/>
    <property type="match status" value="1"/>
</dbReference>
<proteinExistence type="inferred from homology"/>
<comment type="caution">
    <text evidence="12">The sequence shown here is derived from an EMBL/GenBank/DDBJ whole genome shotgun (WGS) entry which is preliminary data.</text>
</comment>
<dbReference type="PROSITE" id="PS50846">
    <property type="entry name" value="HMA_2"/>
    <property type="match status" value="1"/>
</dbReference>
<feature type="domain" description="HMA" evidence="11">
    <location>
        <begin position="3"/>
        <end position="69"/>
    </location>
</feature>
<dbReference type="PROSITE" id="PS01047">
    <property type="entry name" value="HMA_1"/>
    <property type="match status" value="1"/>
</dbReference>